<evidence type="ECO:0000259" key="8">
    <source>
        <dbReference type="Pfam" id="PF01618"/>
    </source>
</evidence>
<protein>
    <submittedName>
        <fullName evidence="9">Flagellar motor protein MotA</fullName>
    </submittedName>
</protein>
<dbReference type="GO" id="GO:0005886">
    <property type="term" value="C:plasma membrane"/>
    <property type="evidence" value="ECO:0007669"/>
    <property type="project" value="UniProtKB-SubCell"/>
</dbReference>
<keyword evidence="6" id="KW-0653">Protein transport</keyword>
<evidence type="ECO:0000256" key="5">
    <source>
        <dbReference type="ARBA" id="ARBA00023136"/>
    </source>
</evidence>
<evidence type="ECO:0000256" key="6">
    <source>
        <dbReference type="RuleBase" id="RU004057"/>
    </source>
</evidence>
<evidence type="ECO:0000256" key="7">
    <source>
        <dbReference type="SAM" id="Phobius"/>
    </source>
</evidence>
<evidence type="ECO:0000256" key="2">
    <source>
        <dbReference type="ARBA" id="ARBA00022475"/>
    </source>
</evidence>
<sequence>MDSMTLFGLLLSLGLVGGAIAVGGDFSAFVDLPAIMIVIGGTMTVTLTSFPLNEVLRATVTIGHTLVSEVPAFPQLSRRLIALSQKARASQILALQEDARKESQPFLKQALSLAVDGAPVEAIEKLLYNDTTTMVERHDRALAVLRRAAEVAPSMGLIGTLIGLVQMLGALTDPASIGPAMAIAILTTFYGAVLAYLILTPLATRLERNGADDLLTRKLITTAIVSIVRQENPRQLELHLNALLPPTQRIAVFK</sequence>
<proteinExistence type="inferred from homology"/>
<dbReference type="GO" id="GO:0071978">
    <property type="term" value="P:bacterial-type flagellum-dependent swarming motility"/>
    <property type="evidence" value="ECO:0007669"/>
    <property type="project" value="InterPro"/>
</dbReference>
<keyword evidence="4 7" id="KW-1133">Transmembrane helix</keyword>
<dbReference type="AlphaFoldDB" id="A0A6N4RAP1"/>
<comment type="similarity">
    <text evidence="6">Belongs to the exbB/tolQ family.</text>
</comment>
<keyword evidence="9" id="KW-0966">Cell projection</keyword>
<dbReference type="PANTHER" id="PTHR30433:SF2">
    <property type="entry name" value="MOTILITY PROTEIN A"/>
    <property type="match status" value="1"/>
</dbReference>
<dbReference type="GO" id="GO:0006935">
    <property type="term" value="P:chemotaxis"/>
    <property type="evidence" value="ECO:0007669"/>
    <property type="project" value="InterPro"/>
</dbReference>
<reference evidence="9 10" key="1">
    <citation type="journal article" date="2017" name="Nat. Commun.">
        <title>In situ click chemistry generation of cyclooxygenase-2 inhibitors.</title>
        <authorList>
            <person name="Bhardwaj A."/>
            <person name="Kaur J."/>
            <person name="Wuest M."/>
            <person name="Wuest F."/>
        </authorList>
    </citation>
    <scope>NUCLEOTIDE SEQUENCE [LARGE SCALE GENOMIC DNA]</scope>
    <source>
        <strain evidence="9">S2_018_000_R2_106</strain>
    </source>
</reference>
<keyword evidence="6" id="KW-0813">Transport</keyword>
<accession>A0A6N4RAP1</accession>
<keyword evidence="3 7" id="KW-0812">Transmembrane</keyword>
<feature type="transmembrane region" description="Helical" evidence="7">
    <location>
        <begin position="177"/>
        <end position="199"/>
    </location>
</feature>
<evidence type="ECO:0000313" key="10">
    <source>
        <dbReference type="Proteomes" id="UP000320948"/>
    </source>
</evidence>
<evidence type="ECO:0000256" key="4">
    <source>
        <dbReference type="ARBA" id="ARBA00022989"/>
    </source>
</evidence>
<dbReference type="Proteomes" id="UP000320948">
    <property type="component" value="Unassembled WGS sequence"/>
</dbReference>
<dbReference type="PANTHER" id="PTHR30433">
    <property type="entry name" value="CHEMOTAXIS PROTEIN MOTA"/>
    <property type="match status" value="1"/>
</dbReference>
<dbReference type="EMBL" id="VAFM01000003">
    <property type="protein sequence ID" value="TKW60324.1"/>
    <property type="molecule type" value="Genomic_DNA"/>
</dbReference>
<keyword evidence="9" id="KW-0282">Flagellum</keyword>
<comment type="subcellular location">
    <subcellularLocation>
        <location evidence="1">Cell membrane</location>
        <topology evidence="1">Multi-pass membrane protein</topology>
    </subcellularLocation>
    <subcellularLocation>
        <location evidence="6">Membrane</location>
        <topology evidence="6">Multi-pass membrane protein</topology>
    </subcellularLocation>
</comment>
<gene>
    <name evidence="9" type="ORF">DI628_08805</name>
</gene>
<evidence type="ECO:0000313" key="9">
    <source>
        <dbReference type="EMBL" id="TKW60324.1"/>
    </source>
</evidence>
<comment type="caution">
    <text evidence="9">The sequence shown here is derived from an EMBL/GenBank/DDBJ whole genome shotgun (WGS) entry which is preliminary data.</text>
</comment>
<keyword evidence="2" id="KW-1003">Cell membrane</keyword>
<feature type="domain" description="MotA/TolQ/ExbB proton channel" evidence="8">
    <location>
        <begin position="101"/>
        <end position="209"/>
    </location>
</feature>
<dbReference type="InterPro" id="IPR002898">
    <property type="entry name" value="MotA_ExbB_proton_chnl"/>
</dbReference>
<dbReference type="GO" id="GO:0015031">
    <property type="term" value="P:protein transport"/>
    <property type="evidence" value="ECO:0007669"/>
    <property type="project" value="UniProtKB-KW"/>
</dbReference>
<evidence type="ECO:0000256" key="3">
    <source>
        <dbReference type="ARBA" id="ARBA00022692"/>
    </source>
</evidence>
<dbReference type="InterPro" id="IPR047055">
    <property type="entry name" value="MotA-like"/>
</dbReference>
<dbReference type="Pfam" id="PF01618">
    <property type="entry name" value="MotA_ExbB"/>
    <property type="match status" value="1"/>
</dbReference>
<keyword evidence="5 7" id="KW-0472">Membrane</keyword>
<feature type="transmembrane region" description="Helical" evidence="7">
    <location>
        <begin position="151"/>
        <end position="171"/>
    </location>
</feature>
<feature type="transmembrane region" description="Helical" evidence="7">
    <location>
        <begin position="31"/>
        <end position="52"/>
    </location>
</feature>
<evidence type="ECO:0000256" key="1">
    <source>
        <dbReference type="ARBA" id="ARBA00004651"/>
    </source>
</evidence>
<name>A0A6N4RAP1_BLAVI</name>
<organism evidence="9 10">
    <name type="scientific">Blastochloris viridis</name>
    <name type="common">Rhodopseudomonas viridis</name>
    <dbReference type="NCBI Taxonomy" id="1079"/>
    <lineage>
        <taxon>Bacteria</taxon>
        <taxon>Pseudomonadati</taxon>
        <taxon>Pseudomonadota</taxon>
        <taxon>Alphaproteobacteria</taxon>
        <taxon>Hyphomicrobiales</taxon>
        <taxon>Blastochloridaceae</taxon>
        <taxon>Blastochloris</taxon>
    </lineage>
</organism>
<keyword evidence="9" id="KW-0969">Cilium</keyword>